<dbReference type="Gene3D" id="3.10.350.10">
    <property type="entry name" value="LysM domain"/>
    <property type="match status" value="1"/>
</dbReference>
<feature type="domain" description="LysM" evidence="1">
    <location>
        <begin position="472"/>
        <end position="515"/>
    </location>
</feature>
<dbReference type="EMBL" id="JAJEQF010000037">
    <property type="protein sequence ID" value="MCC2168501.1"/>
    <property type="molecule type" value="Genomic_DNA"/>
</dbReference>
<proteinExistence type="predicted"/>
<keyword evidence="3" id="KW-1185">Reference proteome</keyword>
<dbReference type="InterPro" id="IPR036779">
    <property type="entry name" value="LysM_dom_sf"/>
</dbReference>
<sequence>MEFLKKSIHMDQIGCEEQTQITLEDDVNIADAKPDVYQVVTQQGHVELEEVRASDGHVHVKGVLYFKVLYLADEETHHPACMEGELAFEEQILMGSVSGTDQVQAQAILEDLSVGMINSRKLSVQALLQIRLFTERMKQLDVAVGLDGTEQIEVKKKDLQALDLIVAKKDILRVKKDLLLPGGMPNIFALLWKSCQIREMTFRVLDGKLQATGELSLFFFYEEESETKKAVWYETTVPVNVAIECQGVREGMLEQIGCSIGHLEIEAKADEDGEERVILLDLVLDLDIRIYEETNLSMIEDLYGIAKQADVVRGKGQYRRLLVKNTAKTRVSDQFSISPGMPQIQQICGSFGEVFVQEIKKQSDGVLVKGTVNVQILYESAEEEVPCGCLKGELVFEELLETAEPVKNTCSCRIEASLEQLSVQAQNEQEAEVRAVVCVKGLICADCEEEIVTDALLRAPDPERQANQPGIVVYLAGECETLWDICKKYDVPMEGMREMNNLTQDEIHPGDQLLIVKGYAVDKGTQIV</sequence>
<dbReference type="InterPro" id="IPR018392">
    <property type="entry name" value="LysM"/>
</dbReference>
<dbReference type="InterPro" id="IPR024300">
    <property type="entry name" value="SipL_SPOCS_dom"/>
</dbReference>
<evidence type="ECO:0000313" key="3">
    <source>
        <dbReference type="Proteomes" id="UP001199355"/>
    </source>
</evidence>
<evidence type="ECO:0000313" key="2">
    <source>
        <dbReference type="EMBL" id="MCC2168501.1"/>
    </source>
</evidence>
<gene>
    <name evidence="2" type="ORF">LKD45_12520</name>
</gene>
<evidence type="ECO:0000259" key="1">
    <source>
        <dbReference type="PROSITE" id="PS51782"/>
    </source>
</evidence>
<dbReference type="Proteomes" id="UP001199355">
    <property type="component" value="Unassembled WGS sequence"/>
</dbReference>
<dbReference type="RefSeq" id="WP_308728728.1">
    <property type="nucleotide sequence ID" value="NZ_JAJEQF010000037.1"/>
</dbReference>
<dbReference type="PROSITE" id="PS51782">
    <property type="entry name" value="LYSM"/>
    <property type="match status" value="1"/>
</dbReference>
<dbReference type="SUPFAM" id="SSF54106">
    <property type="entry name" value="LysM domain"/>
    <property type="match status" value="1"/>
</dbReference>
<protein>
    <submittedName>
        <fullName evidence="2">DUF3794 domain-containing protein</fullName>
    </submittedName>
</protein>
<organism evidence="2 3">
    <name type="scientific">Gallintestinimicrobium propionicum</name>
    <dbReference type="NCBI Taxonomy" id="2981770"/>
    <lineage>
        <taxon>Bacteria</taxon>
        <taxon>Bacillati</taxon>
        <taxon>Bacillota</taxon>
        <taxon>Clostridia</taxon>
        <taxon>Lachnospirales</taxon>
        <taxon>Lachnospiraceae</taxon>
        <taxon>Gallintestinimicrobium</taxon>
    </lineage>
</organism>
<reference evidence="2 3" key="1">
    <citation type="submission" date="2021-10" db="EMBL/GenBank/DDBJ databases">
        <title>Anaerobic single-cell dispensing facilitates the cultivation of human gut bacteria.</title>
        <authorList>
            <person name="Afrizal A."/>
        </authorList>
    </citation>
    <scope>NUCLEOTIDE SEQUENCE [LARGE SCALE GENOMIC DNA]</scope>
    <source>
        <strain evidence="2 3">CLA-AA-H244</strain>
    </source>
</reference>
<name>A0AAE3AVG3_9FIRM</name>
<dbReference type="Pfam" id="PF12673">
    <property type="entry name" value="SipL"/>
    <property type="match status" value="3"/>
</dbReference>
<accession>A0AAE3AVG3</accession>
<dbReference type="CDD" id="cd00118">
    <property type="entry name" value="LysM"/>
    <property type="match status" value="1"/>
</dbReference>
<dbReference type="Pfam" id="PF01476">
    <property type="entry name" value="LysM"/>
    <property type="match status" value="1"/>
</dbReference>
<comment type="caution">
    <text evidence="2">The sequence shown here is derived from an EMBL/GenBank/DDBJ whole genome shotgun (WGS) entry which is preliminary data.</text>
</comment>
<dbReference type="AlphaFoldDB" id="A0AAE3AVG3"/>